<protein>
    <submittedName>
        <fullName evidence="3">Uncharacterized protein</fullName>
    </submittedName>
</protein>
<accession>A0AAD9IXL5</accession>
<feature type="compositionally biased region" description="Polar residues" evidence="2">
    <location>
        <begin position="794"/>
        <end position="806"/>
    </location>
</feature>
<name>A0AAD9IXL5_9ANNE</name>
<feature type="compositionally biased region" description="Polar residues" evidence="2">
    <location>
        <begin position="652"/>
        <end position="664"/>
    </location>
</feature>
<reference evidence="3" key="1">
    <citation type="journal article" date="2023" name="Mol. Biol. Evol.">
        <title>Third-Generation Sequencing Reveals the Adaptive Role of the Epigenome in Three Deep-Sea Polychaetes.</title>
        <authorList>
            <person name="Perez M."/>
            <person name="Aroh O."/>
            <person name="Sun Y."/>
            <person name="Lan Y."/>
            <person name="Juniper S.K."/>
            <person name="Young C.R."/>
            <person name="Angers B."/>
            <person name="Qian P.Y."/>
        </authorList>
    </citation>
    <scope>NUCLEOTIDE SEQUENCE</scope>
    <source>
        <strain evidence="3">P08H-3</strain>
    </source>
</reference>
<dbReference type="AlphaFoldDB" id="A0AAD9IXL5"/>
<feature type="coiled-coil region" evidence="1">
    <location>
        <begin position="32"/>
        <end position="97"/>
    </location>
</feature>
<dbReference type="PROSITE" id="PS51257">
    <property type="entry name" value="PROKAR_LIPOPROTEIN"/>
    <property type="match status" value="1"/>
</dbReference>
<gene>
    <name evidence="3" type="ORF">LSH36_909g00018</name>
</gene>
<feature type="region of interest" description="Disordered" evidence="2">
    <location>
        <begin position="723"/>
        <end position="860"/>
    </location>
</feature>
<evidence type="ECO:0000313" key="3">
    <source>
        <dbReference type="EMBL" id="KAK2142827.1"/>
    </source>
</evidence>
<keyword evidence="1" id="KW-0175">Coiled coil</keyword>
<organism evidence="3 4">
    <name type="scientific">Paralvinella palmiformis</name>
    <dbReference type="NCBI Taxonomy" id="53620"/>
    <lineage>
        <taxon>Eukaryota</taxon>
        <taxon>Metazoa</taxon>
        <taxon>Spiralia</taxon>
        <taxon>Lophotrochozoa</taxon>
        <taxon>Annelida</taxon>
        <taxon>Polychaeta</taxon>
        <taxon>Sedentaria</taxon>
        <taxon>Canalipalpata</taxon>
        <taxon>Terebellida</taxon>
        <taxon>Terebelliformia</taxon>
        <taxon>Alvinellidae</taxon>
        <taxon>Paralvinella</taxon>
    </lineage>
</organism>
<evidence type="ECO:0000313" key="4">
    <source>
        <dbReference type="Proteomes" id="UP001208570"/>
    </source>
</evidence>
<sequence>MKKVKSCQSLSSHTMSTFTACENSKPTNSASLVQAEREIKVLKENNLELKKEITEIRSAYKQLITENSHESYDERRVNFLKAQMVQLERQILLLNEALSSRSSVVLNVENSLMTIGDICRHYLSQDAKIGEVAIAKDDLNNILQTAESARMRLYKNIENTNAENVEKPIVMLERFLRPTLDKPVTLLDVCSGSLEHINLKHVAKLESKLSQLYRQLMLVSQTIHLAIKVDDPQFQQQKAVFESANRGKPTKMLSNGDSSQKITDLPKCLYARLGTQVARACNMLKDATSELLALSILIPSAPWPPLRKPFLKDFTTDAVMSKIPAMSRSKQTAVRGIIESLIKAMNYSCHMANMETRALKEEVTFHQSIYYLQAEYIDDLWKALRLGYEDFQSEADKIICQPMKEILACYETLQVTASEEALKRFLTVFKEHHVQLPPAVVTYDLYVCHEIPSPQVAVTDGVWPANLEDSSQTVINTDVYTFLVVDYSVEDFPRHRQKCDSSVVGTVAEVSLGSFMRYPSLQSDGTSSFSHEYNRSFPSEVDANEWLLPVIHLMMEAVKRLSLHLEDKQGAEAISAFGEDFLQSLGKLRVDQQNKRDTCLDDLDVARQQYNSYKDELRKVFLETNSGDSCHSDVDVIQMVGSPSEQIDGETSENSQQRKTTTDGNGIGLHTPQQVDVKGVDKEAGSLDDGVRCICGVECEEREKTIDTDNPDHINDERKVIAKRGGSDGNADGTTQDNKLAAVSRRRRPPRMMKGIPPSKLVLNKKPPNASEEDSSRCHKSDELDHECEDDFRSAQSLSDIPQGSLDSYCDNGPTVRVRSGSLSRSFQRPAKPSHLEPLVSPLTSLRVDYRSSPSSKPWK</sequence>
<evidence type="ECO:0000256" key="1">
    <source>
        <dbReference type="SAM" id="Coils"/>
    </source>
</evidence>
<feature type="region of interest" description="Disordered" evidence="2">
    <location>
        <begin position="643"/>
        <end position="672"/>
    </location>
</feature>
<dbReference type="EMBL" id="JAODUP010000909">
    <property type="protein sequence ID" value="KAK2142827.1"/>
    <property type="molecule type" value="Genomic_DNA"/>
</dbReference>
<feature type="compositionally biased region" description="Basic and acidic residues" evidence="2">
    <location>
        <begin position="774"/>
        <end position="783"/>
    </location>
</feature>
<dbReference type="Proteomes" id="UP001208570">
    <property type="component" value="Unassembled WGS sequence"/>
</dbReference>
<evidence type="ECO:0000256" key="2">
    <source>
        <dbReference type="SAM" id="MobiDB-lite"/>
    </source>
</evidence>
<keyword evidence="4" id="KW-1185">Reference proteome</keyword>
<proteinExistence type="predicted"/>
<comment type="caution">
    <text evidence="3">The sequence shown here is derived from an EMBL/GenBank/DDBJ whole genome shotgun (WGS) entry which is preliminary data.</text>
</comment>